<evidence type="ECO:0000256" key="1">
    <source>
        <dbReference type="ARBA" id="ARBA00022801"/>
    </source>
</evidence>
<keyword evidence="2" id="KW-0442">Lipid degradation</keyword>
<dbReference type="GO" id="GO:0003847">
    <property type="term" value="F:1-alkyl-2-acetylglycerophosphocholine esterase activity"/>
    <property type="evidence" value="ECO:0007669"/>
    <property type="project" value="TreeGrafter"/>
</dbReference>
<comment type="caution">
    <text evidence="7">The sequence shown here is derived from an EMBL/GenBank/DDBJ whole genome shotgun (WGS) entry which is preliminary data.</text>
</comment>
<feature type="chain" id="PRO_5002664755" description="Xaa-Pro dipeptidyl-peptidase-like domain-containing protein" evidence="5">
    <location>
        <begin position="39"/>
        <end position="335"/>
    </location>
</feature>
<keyword evidence="3" id="KW-0443">Lipid metabolism</keyword>
<dbReference type="PANTHER" id="PTHR10272">
    <property type="entry name" value="PLATELET-ACTIVATING FACTOR ACETYLHYDROLASE"/>
    <property type="match status" value="1"/>
</dbReference>
<dbReference type="Pfam" id="PF02129">
    <property type="entry name" value="Peptidase_S15"/>
    <property type="match status" value="1"/>
</dbReference>
<evidence type="ECO:0000259" key="6">
    <source>
        <dbReference type="Pfam" id="PF02129"/>
    </source>
</evidence>
<accession>A3ZN69</accession>
<dbReference type="PANTHER" id="PTHR10272:SF0">
    <property type="entry name" value="PLATELET-ACTIVATING FACTOR ACETYLHYDROLASE"/>
    <property type="match status" value="1"/>
</dbReference>
<dbReference type="eggNOG" id="COG4188">
    <property type="taxonomic scope" value="Bacteria"/>
</dbReference>
<protein>
    <recommendedName>
        <fullName evidence="6">Xaa-Pro dipeptidyl-peptidase-like domain-containing protein</fullName>
    </recommendedName>
</protein>
<organism evidence="7 8">
    <name type="scientific">Blastopirellula marina DSM 3645</name>
    <dbReference type="NCBI Taxonomy" id="314230"/>
    <lineage>
        <taxon>Bacteria</taxon>
        <taxon>Pseudomonadati</taxon>
        <taxon>Planctomycetota</taxon>
        <taxon>Planctomycetia</taxon>
        <taxon>Pirellulales</taxon>
        <taxon>Pirellulaceae</taxon>
        <taxon>Blastopirellula</taxon>
    </lineage>
</organism>
<sequence>MYALLLISRRELAMIQRLRPLLALLLLTCAFLAPAAAAAETKVQQIDLEPKDAARDRVVPIRVYLPETAKPLPVILFSHGLGGSRENSVYLGNHWASAGYVCVFMQHAGSDESVWKGVPRREIMQAMKQAASGKSLMDRIKDVSFVIDQLEVMNKQADSPLQGKLDLEHIGMTGHSFGAVTTTAVAGRKFPLGRSNAEPRLDAFLPMSPQTTEGMSAEKSYGEVKLPMLCMTGTADSSMIDPRTTPESRREVYQGLPTGDKYELVFDGGTHAAFSDARGLRIGKRDPAHHPAIQQISLKFWDAYLKEDAAAKKWLQSDQPKTDAKLKEKDVWQWK</sequence>
<dbReference type="STRING" id="314230.DSM3645_16455"/>
<reference evidence="7 8" key="1">
    <citation type="submission" date="2006-02" db="EMBL/GenBank/DDBJ databases">
        <authorList>
            <person name="Amann R."/>
            <person name="Ferriera S."/>
            <person name="Johnson J."/>
            <person name="Kravitz S."/>
            <person name="Halpern A."/>
            <person name="Remington K."/>
            <person name="Beeson K."/>
            <person name="Tran B."/>
            <person name="Rogers Y.-H."/>
            <person name="Friedman R."/>
            <person name="Venter J.C."/>
        </authorList>
    </citation>
    <scope>NUCLEOTIDE SEQUENCE [LARGE SCALE GENOMIC DNA]</scope>
    <source>
        <strain evidence="7 8">DSM 3645</strain>
    </source>
</reference>
<dbReference type="AlphaFoldDB" id="A3ZN69"/>
<proteinExistence type="predicted"/>
<evidence type="ECO:0000256" key="2">
    <source>
        <dbReference type="ARBA" id="ARBA00022963"/>
    </source>
</evidence>
<dbReference type="HOGENOM" id="CLU_066851_0_0_0"/>
<feature type="signal peptide" evidence="5">
    <location>
        <begin position="1"/>
        <end position="38"/>
    </location>
</feature>
<feature type="domain" description="Xaa-Pro dipeptidyl-peptidase-like" evidence="6">
    <location>
        <begin position="59"/>
        <end position="232"/>
    </location>
</feature>
<dbReference type="EMBL" id="AANZ01000003">
    <property type="protein sequence ID" value="EAQ81761.1"/>
    <property type="molecule type" value="Genomic_DNA"/>
</dbReference>
<gene>
    <name evidence="7" type="ORF">DSM3645_16455</name>
</gene>
<dbReference type="ESTHER" id="9plan-a3zn69">
    <property type="family name" value="Chlorophyllase"/>
</dbReference>
<dbReference type="GO" id="GO:0016042">
    <property type="term" value="P:lipid catabolic process"/>
    <property type="evidence" value="ECO:0007669"/>
    <property type="project" value="UniProtKB-KW"/>
</dbReference>
<dbReference type="Proteomes" id="UP000004358">
    <property type="component" value="Unassembled WGS sequence"/>
</dbReference>
<dbReference type="InterPro" id="IPR000383">
    <property type="entry name" value="Xaa-Pro-like_dom"/>
</dbReference>
<evidence type="ECO:0000256" key="5">
    <source>
        <dbReference type="SAM" id="SignalP"/>
    </source>
</evidence>
<keyword evidence="5" id="KW-0732">Signal</keyword>
<dbReference type="InterPro" id="IPR029058">
    <property type="entry name" value="AB_hydrolase_fold"/>
</dbReference>
<keyword evidence="1" id="KW-0378">Hydrolase</keyword>
<evidence type="ECO:0000313" key="8">
    <source>
        <dbReference type="Proteomes" id="UP000004358"/>
    </source>
</evidence>
<evidence type="ECO:0000256" key="4">
    <source>
        <dbReference type="SAM" id="MobiDB-lite"/>
    </source>
</evidence>
<feature type="compositionally biased region" description="Basic and acidic residues" evidence="4">
    <location>
        <begin position="320"/>
        <end position="335"/>
    </location>
</feature>
<dbReference type="Gene3D" id="3.40.50.1820">
    <property type="entry name" value="alpha/beta hydrolase"/>
    <property type="match status" value="1"/>
</dbReference>
<evidence type="ECO:0000256" key="3">
    <source>
        <dbReference type="ARBA" id="ARBA00023098"/>
    </source>
</evidence>
<evidence type="ECO:0000313" key="7">
    <source>
        <dbReference type="EMBL" id="EAQ81761.1"/>
    </source>
</evidence>
<dbReference type="SUPFAM" id="SSF53474">
    <property type="entry name" value="alpha/beta-Hydrolases"/>
    <property type="match status" value="1"/>
</dbReference>
<feature type="region of interest" description="Disordered" evidence="4">
    <location>
        <begin position="316"/>
        <end position="335"/>
    </location>
</feature>
<name>A3ZN69_9BACT</name>